<dbReference type="RefSeq" id="WP_250919980.1">
    <property type="nucleotide sequence ID" value="NZ_JAMQAW010000011.1"/>
</dbReference>
<keyword evidence="1" id="KW-0067">ATP-binding</keyword>
<dbReference type="InterPro" id="IPR016102">
    <property type="entry name" value="Succinyl-CoA_synth-like"/>
</dbReference>
<gene>
    <name evidence="3" type="ORF">NBG84_15310</name>
</gene>
<dbReference type="Gene3D" id="3.30.470.20">
    <property type="entry name" value="ATP-grasp fold, B domain"/>
    <property type="match status" value="1"/>
</dbReference>
<dbReference type="SUPFAM" id="SSF51735">
    <property type="entry name" value="NAD(P)-binding Rossmann-fold domains"/>
    <property type="match status" value="1"/>
</dbReference>
<feature type="domain" description="ATP-grasp" evidence="2">
    <location>
        <begin position="509"/>
        <end position="545"/>
    </location>
</feature>
<name>A0ABT0UMV7_9ACTN</name>
<proteinExistence type="predicted"/>
<comment type="caution">
    <text evidence="3">The sequence shown here is derived from an EMBL/GenBank/DDBJ whole genome shotgun (WGS) entry which is preliminary data.</text>
</comment>
<protein>
    <submittedName>
        <fullName evidence="3">Acetate--CoA ligase family protein</fullName>
    </submittedName>
</protein>
<evidence type="ECO:0000259" key="2">
    <source>
        <dbReference type="PROSITE" id="PS50975"/>
    </source>
</evidence>
<dbReference type="SUPFAM" id="SSF56059">
    <property type="entry name" value="Glutathione synthetase ATP-binding domain-like"/>
    <property type="match status" value="1"/>
</dbReference>
<sequence>MTITPERAADRRDPLTAQRLHSLLAPESIAIIGASDKSAWSQLTFKNLRDGGFTGNIHLVNRRGATTHGQATYTSVGELPEVPGLAVVLTSGTAVPSVLDDGAKLGISNFIVLAGGFSEGGAQGQALQDHVVATARANGQLILGPNNLGFVNTWGKVSAFSHFTPAPMLTGGVGLLSQSGALAIFLLPFLQSRDVGISHAITLGNEAMISVTDGLEYLLHDENTKVIALYVEQIRDCARFADLAGRAREAGKPIVMFKVGRGKTAARVAAAHTGALVGDDRVIDAVCRQQGVIRVESMEDLAVTAGLLDGYGEMPGHRVGFVTGSGAMCALISEKADAVSLTLPELSAETVAALREDGLPESATAQNPLDVTGVVAVDPSIMYKAQRRVLNDPDVDIAVFNSQLPQSKEHAAMSSAMAEETILSAAGSDKPVIMMGFLPVESTEFGRQWRRQMGMAHLVESYDRGVPALARAIWWSQRRRDLAAVDPVAPPAVIARPEGTGDWTEADIGAFLGGHGVPYVPATVVGSADEAVAAADGMGYPVVLKIASRDIAHKTDVGGVRLDLADGEEVRAAHNDILARVGAAQPAALISGITVSPMRGRGTELLVGVVRDPDWGLVLVVGFGGVLVEVLRDTALRVLPVSRDEVRSMLDELRGIEVLRGFRGGEAADLDAVVEAVHRIALVAEGLGDGVEELEINPLLVQGDRVEALDALIRWSDSPS</sequence>
<keyword evidence="3" id="KW-0436">Ligase</keyword>
<evidence type="ECO:0000313" key="4">
    <source>
        <dbReference type="Proteomes" id="UP001431429"/>
    </source>
</evidence>
<accession>A0ABT0UMV7</accession>
<dbReference type="SMART" id="SM00881">
    <property type="entry name" value="CoA_binding"/>
    <property type="match status" value="1"/>
</dbReference>
<dbReference type="InterPro" id="IPR013815">
    <property type="entry name" value="ATP_grasp_subdomain_1"/>
</dbReference>
<keyword evidence="1" id="KW-0547">Nucleotide-binding</keyword>
<dbReference type="Pfam" id="PF13549">
    <property type="entry name" value="ATP-grasp_5"/>
    <property type="match status" value="1"/>
</dbReference>
<dbReference type="PANTHER" id="PTHR42793:SF1">
    <property type="entry name" value="PEPTIDYL-LYSINE N-ACETYLTRANSFERASE PATZ"/>
    <property type="match status" value="1"/>
</dbReference>
<dbReference type="InterPro" id="IPR003781">
    <property type="entry name" value="CoA-bd"/>
</dbReference>
<dbReference type="InterPro" id="IPR032875">
    <property type="entry name" value="Succ_CoA_lig_flav_dom"/>
</dbReference>
<reference evidence="3" key="1">
    <citation type="submission" date="2022-06" db="EMBL/GenBank/DDBJ databases">
        <title>Genome public.</title>
        <authorList>
            <person name="Sun Q."/>
        </authorList>
    </citation>
    <scope>NUCLEOTIDE SEQUENCE</scope>
    <source>
        <strain evidence="3">CWNU-1</strain>
    </source>
</reference>
<dbReference type="EMBL" id="JAMQAW010000011">
    <property type="protein sequence ID" value="MCM2389642.1"/>
    <property type="molecule type" value="Genomic_DNA"/>
</dbReference>
<dbReference type="Proteomes" id="UP001431429">
    <property type="component" value="Unassembled WGS sequence"/>
</dbReference>
<dbReference type="Gene3D" id="3.40.50.720">
    <property type="entry name" value="NAD(P)-binding Rossmann-like Domain"/>
    <property type="match status" value="1"/>
</dbReference>
<dbReference type="Gene3D" id="3.30.1490.20">
    <property type="entry name" value="ATP-grasp fold, A domain"/>
    <property type="match status" value="1"/>
</dbReference>
<evidence type="ECO:0000256" key="1">
    <source>
        <dbReference type="PROSITE-ProRule" id="PRU00409"/>
    </source>
</evidence>
<dbReference type="PANTHER" id="PTHR42793">
    <property type="entry name" value="COA BINDING DOMAIN CONTAINING PROTEIN"/>
    <property type="match status" value="1"/>
</dbReference>
<dbReference type="PROSITE" id="PS50975">
    <property type="entry name" value="ATP_GRASP"/>
    <property type="match status" value="1"/>
</dbReference>
<organism evidence="3 4">
    <name type="scientific">Streptomyces albipurpureus</name>
    <dbReference type="NCBI Taxonomy" id="2897419"/>
    <lineage>
        <taxon>Bacteria</taxon>
        <taxon>Bacillati</taxon>
        <taxon>Actinomycetota</taxon>
        <taxon>Actinomycetes</taxon>
        <taxon>Kitasatosporales</taxon>
        <taxon>Streptomycetaceae</taxon>
        <taxon>Streptomyces</taxon>
    </lineage>
</organism>
<keyword evidence="4" id="KW-1185">Reference proteome</keyword>
<dbReference type="Pfam" id="PF13607">
    <property type="entry name" value="Succ_CoA_lig"/>
    <property type="match status" value="1"/>
</dbReference>
<dbReference type="Pfam" id="PF13380">
    <property type="entry name" value="CoA_binding_2"/>
    <property type="match status" value="1"/>
</dbReference>
<dbReference type="Gene3D" id="3.40.50.261">
    <property type="entry name" value="Succinyl-CoA synthetase domains"/>
    <property type="match status" value="2"/>
</dbReference>
<dbReference type="InterPro" id="IPR036291">
    <property type="entry name" value="NAD(P)-bd_dom_sf"/>
</dbReference>
<evidence type="ECO:0000313" key="3">
    <source>
        <dbReference type="EMBL" id="MCM2389642.1"/>
    </source>
</evidence>
<dbReference type="InterPro" id="IPR011761">
    <property type="entry name" value="ATP-grasp"/>
</dbReference>
<dbReference type="GO" id="GO:0016874">
    <property type="term" value="F:ligase activity"/>
    <property type="evidence" value="ECO:0007669"/>
    <property type="project" value="UniProtKB-KW"/>
</dbReference>
<dbReference type="SUPFAM" id="SSF52210">
    <property type="entry name" value="Succinyl-CoA synthetase domains"/>
    <property type="match status" value="2"/>
</dbReference>